<evidence type="ECO:0000256" key="1">
    <source>
        <dbReference type="ARBA" id="ARBA00004141"/>
    </source>
</evidence>
<evidence type="ECO:0000259" key="7">
    <source>
        <dbReference type="PROSITE" id="PS50928"/>
    </source>
</evidence>
<keyword evidence="4 6" id="KW-1133">Transmembrane helix</keyword>
<dbReference type="PANTHER" id="PTHR43632:SF1">
    <property type="entry name" value="PERMEASE COMPONENT OF TUNGSTATE ABC TRANSPORTER"/>
    <property type="match status" value="1"/>
</dbReference>
<dbReference type="GeneID" id="89469130"/>
<dbReference type="CDD" id="cd06261">
    <property type="entry name" value="TM_PBP2"/>
    <property type="match status" value="1"/>
</dbReference>
<dbReference type="PROSITE" id="PS50928">
    <property type="entry name" value="ABC_TM1"/>
    <property type="match status" value="1"/>
</dbReference>
<dbReference type="Gene3D" id="1.10.3720.10">
    <property type="entry name" value="MetI-like"/>
    <property type="match status" value="1"/>
</dbReference>
<dbReference type="InterPro" id="IPR035906">
    <property type="entry name" value="MetI-like_sf"/>
</dbReference>
<comment type="caution">
    <text evidence="8">The sequence shown here is derived from an EMBL/GenBank/DDBJ whole genome shotgun (WGS) entry which is preliminary data.</text>
</comment>
<evidence type="ECO:0000256" key="3">
    <source>
        <dbReference type="ARBA" id="ARBA00022692"/>
    </source>
</evidence>
<dbReference type="PANTHER" id="PTHR43632">
    <property type="entry name" value="PERMEASE COMPONENT OF TUNGSTATE ABC TRANSPORTER"/>
    <property type="match status" value="1"/>
</dbReference>
<proteinExistence type="inferred from homology"/>
<protein>
    <submittedName>
        <fullName evidence="8">ABC-type tungstate transport system, periplasmic component</fullName>
    </submittedName>
</protein>
<evidence type="ECO:0000313" key="8">
    <source>
        <dbReference type="EMBL" id="KEF36550.1"/>
    </source>
</evidence>
<dbReference type="EMBL" id="JJRY01000025">
    <property type="protein sequence ID" value="KEF36550.1"/>
    <property type="molecule type" value="Genomic_DNA"/>
</dbReference>
<name>A0A072NTK6_SCHAZ</name>
<feature type="transmembrane region" description="Helical" evidence="6">
    <location>
        <begin position="203"/>
        <end position="225"/>
    </location>
</feature>
<keyword evidence="2 6" id="KW-0813">Transport</keyword>
<comment type="similarity">
    <text evidence="6">Belongs to the binding-protein-dependent transport system permease family.</text>
</comment>
<evidence type="ECO:0000256" key="4">
    <source>
        <dbReference type="ARBA" id="ARBA00022989"/>
    </source>
</evidence>
<feature type="transmembrane region" description="Helical" evidence="6">
    <location>
        <begin position="97"/>
        <end position="123"/>
    </location>
</feature>
<dbReference type="Pfam" id="PF00528">
    <property type="entry name" value="BPD_transp_1"/>
    <property type="match status" value="1"/>
</dbReference>
<reference evidence="8 9" key="1">
    <citation type="submission" date="2014-04" db="EMBL/GenBank/DDBJ databases">
        <title>Draft genome sequence of Bacillus azotoformans MEV2011, a (co-) denitrifying strain unable to grow in the presence of oxygen.</title>
        <authorList>
            <person name="Nielsen M."/>
            <person name="Schreiber L."/>
            <person name="Finster K."/>
            <person name="Schramm A."/>
        </authorList>
    </citation>
    <scope>NUCLEOTIDE SEQUENCE [LARGE SCALE GENOMIC DNA]</scope>
    <source>
        <strain evidence="8 9">MEV2011</strain>
    </source>
</reference>
<dbReference type="AlphaFoldDB" id="A0A072NTK6"/>
<evidence type="ECO:0000313" key="9">
    <source>
        <dbReference type="Proteomes" id="UP000027936"/>
    </source>
</evidence>
<feature type="transmembrane region" description="Helical" evidence="6">
    <location>
        <begin position="36"/>
        <end position="54"/>
    </location>
</feature>
<sequence>MEMIVSGLLEAIRMLITFDPEIYEITWLTLKVSGSATFISLVIGIPLGVFLAWVHFPGRRLIISIVNTMMGFPPVVVGLWVYLFLARNGPLGQLDLIFTPTAIVIAQAVIASPVVMGLTSAAVMQVDEKMRMQFKALGATKLQMLFLVLREARFSLLAAVIAGFGAVVSEVGASQMVGGNIKGYSRVLTTATVMEVSKGHTEVAIGISVILMLLAYLITLGLTLLQQKDAKG</sequence>
<organism evidence="8 9">
    <name type="scientific">Schinkia azotoformans MEV2011</name>
    <dbReference type="NCBI Taxonomy" id="1348973"/>
    <lineage>
        <taxon>Bacteria</taxon>
        <taxon>Bacillati</taxon>
        <taxon>Bacillota</taxon>
        <taxon>Bacilli</taxon>
        <taxon>Bacillales</taxon>
        <taxon>Bacillaceae</taxon>
        <taxon>Calidifontibacillus/Schinkia group</taxon>
        <taxon>Schinkia</taxon>
    </lineage>
</organism>
<feature type="transmembrane region" description="Helical" evidence="6">
    <location>
        <begin position="61"/>
        <end position="85"/>
    </location>
</feature>
<accession>A0A072NTK6</accession>
<gene>
    <name evidence="8" type="ORF">M670_04242</name>
</gene>
<keyword evidence="3 6" id="KW-0812">Transmembrane</keyword>
<dbReference type="GO" id="GO:0005886">
    <property type="term" value="C:plasma membrane"/>
    <property type="evidence" value="ECO:0007669"/>
    <property type="project" value="UniProtKB-SubCell"/>
</dbReference>
<evidence type="ECO:0000256" key="2">
    <source>
        <dbReference type="ARBA" id="ARBA00022448"/>
    </source>
</evidence>
<evidence type="ECO:0000256" key="6">
    <source>
        <dbReference type="RuleBase" id="RU363032"/>
    </source>
</evidence>
<comment type="subcellular location">
    <subcellularLocation>
        <location evidence="6">Cell membrane</location>
        <topology evidence="6">Multi-pass membrane protein</topology>
    </subcellularLocation>
    <subcellularLocation>
        <location evidence="1">Membrane</location>
        <topology evidence="1">Multi-pass membrane protein</topology>
    </subcellularLocation>
</comment>
<evidence type="ECO:0000256" key="5">
    <source>
        <dbReference type="ARBA" id="ARBA00023136"/>
    </source>
</evidence>
<dbReference type="Proteomes" id="UP000027936">
    <property type="component" value="Unassembled WGS sequence"/>
</dbReference>
<dbReference type="OrthoDB" id="9781724at2"/>
<dbReference type="SUPFAM" id="SSF161098">
    <property type="entry name" value="MetI-like"/>
    <property type="match status" value="1"/>
</dbReference>
<feature type="transmembrane region" description="Helical" evidence="6">
    <location>
        <begin position="144"/>
        <end position="168"/>
    </location>
</feature>
<keyword evidence="5 6" id="KW-0472">Membrane</keyword>
<dbReference type="PATRIC" id="fig|1348973.3.peg.4125"/>
<dbReference type="GO" id="GO:0055085">
    <property type="term" value="P:transmembrane transport"/>
    <property type="evidence" value="ECO:0007669"/>
    <property type="project" value="InterPro"/>
</dbReference>
<feature type="domain" description="ABC transmembrane type-1" evidence="7">
    <location>
        <begin position="26"/>
        <end position="222"/>
    </location>
</feature>
<dbReference type="InterPro" id="IPR049783">
    <property type="entry name" value="ABC_perm_TupB-like"/>
</dbReference>
<dbReference type="RefSeq" id="WP_003330045.1">
    <property type="nucleotide sequence ID" value="NZ_JJRY01000025.1"/>
</dbReference>
<dbReference type="InterPro" id="IPR000515">
    <property type="entry name" value="MetI-like"/>
</dbReference>
<dbReference type="NCBIfam" id="NF038017">
    <property type="entry name" value="ABC_perm1"/>
    <property type="match status" value="1"/>
</dbReference>